<name>A0A146LYY6_LYGHE</name>
<protein>
    <submittedName>
        <fullName evidence="1">Uncharacterized protein</fullName>
    </submittedName>
</protein>
<sequence length="140" mass="16200">MASFGPILICAAGMVFYLVSARNWDGKLEEANLIWFDESDLNRPEHREILNLAIENVRQTGKHKPDIPYEPVGRIRDVAKARVAEGENWYEITYQVPPLGNYCFARFNIKGAASWENVHFQDFRCLKKSDLGKHRNYIMP</sequence>
<gene>
    <name evidence="1" type="ORF">g.39307</name>
</gene>
<organism evidence="1">
    <name type="scientific">Lygus hesperus</name>
    <name type="common">Western plant bug</name>
    <dbReference type="NCBI Taxonomy" id="30085"/>
    <lineage>
        <taxon>Eukaryota</taxon>
        <taxon>Metazoa</taxon>
        <taxon>Ecdysozoa</taxon>
        <taxon>Arthropoda</taxon>
        <taxon>Hexapoda</taxon>
        <taxon>Insecta</taxon>
        <taxon>Pterygota</taxon>
        <taxon>Neoptera</taxon>
        <taxon>Paraneoptera</taxon>
        <taxon>Hemiptera</taxon>
        <taxon>Heteroptera</taxon>
        <taxon>Panheteroptera</taxon>
        <taxon>Cimicomorpha</taxon>
        <taxon>Miridae</taxon>
        <taxon>Mirini</taxon>
        <taxon>Lygus</taxon>
    </lineage>
</organism>
<evidence type="ECO:0000313" key="1">
    <source>
        <dbReference type="EMBL" id="JAQ11846.1"/>
    </source>
</evidence>
<dbReference type="AlphaFoldDB" id="A0A146LYY6"/>
<reference evidence="1" key="1">
    <citation type="journal article" date="2016" name="Gigascience">
        <title>De novo construction of an expanded transcriptome assembly for the western tarnished plant bug, Lygus hesperus.</title>
        <authorList>
            <person name="Tassone E.E."/>
            <person name="Geib S.M."/>
            <person name="Hall B."/>
            <person name="Fabrick J.A."/>
            <person name="Brent C.S."/>
            <person name="Hull J.J."/>
        </authorList>
    </citation>
    <scope>NUCLEOTIDE SEQUENCE</scope>
</reference>
<accession>A0A146LYY6</accession>
<dbReference type="EMBL" id="GDHC01006783">
    <property type="protein sequence ID" value="JAQ11846.1"/>
    <property type="molecule type" value="Transcribed_RNA"/>
</dbReference>
<proteinExistence type="predicted"/>